<dbReference type="InterPro" id="IPR032816">
    <property type="entry name" value="VTT_dom"/>
</dbReference>
<sequence>MSEFWAAFSLFWSSFLSATLLPGSSEVVLVSLLLTHSTSPLLLIVIASIGNTLGGITNIVVGRLVPELKPQKGLNTARRWLQRYGTAALLFSWVPVVGDILCVLSGWLRMPWGSSVICIFIGKTLRYLVVAGVALKWTMGTG</sequence>
<feature type="transmembrane region" description="Helical" evidence="1">
    <location>
        <begin position="114"/>
        <end position="135"/>
    </location>
</feature>
<dbReference type="KEGG" id="dfn:CVE23_17045"/>
<protein>
    <submittedName>
        <fullName evidence="3">DedA family protein</fullName>
    </submittedName>
</protein>
<name>A0A2K8QPW6_9GAMM</name>
<dbReference type="EMBL" id="CP025003">
    <property type="protein sequence ID" value="ATZ95531.1"/>
    <property type="molecule type" value="Genomic_DNA"/>
</dbReference>
<dbReference type="PANTHER" id="PTHR42709:SF4">
    <property type="entry name" value="INNER MEMBRANE PROTEIN YQAA"/>
    <property type="match status" value="1"/>
</dbReference>
<evidence type="ECO:0000259" key="2">
    <source>
        <dbReference type="Pfam" id="PF09335"/>
    </source>
</evidence>
<dbReference type="RefSeq" id="WP_100850007.1">
    <property type="nucleotide sequence ID" value="NZ_BMJF01000015.1"/>
</dbReference>
<organism evidence="3 4">
    <name type="scientific">Dickeya fangzhongdai</name>
    <dbReference type="NCBI Taxonomy" id="1778540"/>
    <lineage>
        <taxon>Bacteria</taxon>
        <taxon>Pseudomonadati</taxon>
        <taxon>Pseudomonadota</taxon>
        <taxon>Gammaproteobacteria</taxon>
        <taxon>Enterobacterales</taxon>
        <taxon>Pectobacteriaceae</taxon>
        <taxon>Dickeya</taxon>
    </lineage>
</organism>
<feature type="transmembrane region" description="Helical" evidence="1">
    <location>
        <begin position="41"/>
        <end position="65"/>
    </location>
</feature>
<dbReference type="GeneID" id="66566025"/>
<evidence type="ECO:0000256" key="1">
    <source>
        <dbReference type="SAM" id="Phobius"/>
    </source>
</evidence>
<dbReference type="Pfam" id="PF09335">
    <property type="entry name" value="VTT_dom"/>
    <property type="match status" value="1"/>
</dbReference>
<dbReference type="AlphaFoldDB" id="A0A2K8QPW6"/>
<gene>
    <name evidence="3" type="ORF">CVE23_17045</name>
</gene>
<evidence type="ECO:0000313" key="4">
    <source>
        <dbReference type="Proteomes" id="UP000231901"/>
    </source>
</evidence>
<feature type="domain" description="VTT" evidence="2">
    <location>
        <begin position="28"/>
        <end position="132"/>
    </location>
</feature>
<accession>A0A2K8QPW6</accession>
<keyword evidence="1" id="KW-0472">Membrane</keyword>
<reference evidence="4" key="1">
    <citation type="journal article" date="2018" name="Genome Announc.">
        <title>Complete genome sequence of a Dickeya fangzhongdai type strain causing bleeding canker of pear tree trunks.</title>
        <authorList>
            <person name="Zhao Y."/>
            <person name="Tian Y."/>
            <person name="Li X."/>
            <person name="Hu B."/>
        </authorList>
    </citation>
    <scope>NUCLEOTIDE SEQUENCE [LARGE SCALE GENOMIC DNA]</scope>
    <source>
        <strain evidence="4">DSM 101947</strain>
    </source>
</reference>
<dbReference type="PANTHER" id="PTHR42709">
    <property type="entry name" value="ALKALINE PHOSPHATASE LIKE PROTEIN"/>
    <property type="match status" value="1"/>
</dbReference>
<dbReference type="InterPro" id="IPR051311">
    <property type="entry name" value="DedA_domain"/>
</dbReference>
<keyword evidence="1" id="KW-0812">Transmembrane</keyword>
<keyword evidence="4" id="KW-1185">Reference proteome</keyword>
<feature type="transmembrane region" description="Helical" evidence="1">
    <location>
        <begin position="86"/>
        <end position="108"/>
    </location>
</feature>
<keyword evidence="1" id="KW-1133">Transmembrane helix</keyword>
<dbReference type="GO" id="GO:0005886">
    <property type="term" value="C:plasma membrane"/>
    <property type="evidence" value="ECO:0007669"/>
    <property type="project" value="UniProtKB-ARBA"/>
</dbReference>
<proteinExistence type="predicted"/>
<evidence type="ECO:0000313" key="3">
    <source>
        <dbReference type="EMBL" id="ATZ95531.1"/>
    </source>
</evidence>
<dbReference type="Proteomes" id="UP000231901">
    <property type="component" value="Chromosome"/>
</dbReference>